<dbReference type="Proteomes" id="UP000481087">
    <property type="component" value="Unassembled WGS sequence"/>
</dbReference>
<dbReference type="GO" id="GO:0008270">
    <property type="term" value="F:zinc ion binding"/>
    <property type="evidence" value="ECO:0007669"/>
    <property type="project" value="TreeGrafter"/>
</dbReference>
<dbReference type="GO" id="GO:0008235">
    <property type="term" value="F:metalloexopeptidase activity"/>
    <property type="evidence" value="ECO:0007669"/>
    <property type="project" value="TreeGrafter"/>
</dbReference>
<evidence type="ECO:0000313" key="7">
    <source>
        <dbReference type="EMBL" id="MZQ85218.1"/>
    </source>
</evidence>
<dbReference type="SUPFAM" id="SSF102712">
    <property type="entry name" value="JAB1/MPN domain"/>
    <property type="match status" value="1"/>
</dbReference>
<accession>A0A6L8V474</accession>
<sequence>MIVFLQRELYTHLLQYSQQKMPEEACGLILGELSNSNGELLASSFVPMRNCSTNPRTHFELSPVEMIPFLTNSQNPVIGLFHSHPTAPAIPSAADLQTLWHTIPTHWILSFMHPDKPELLLYQIKKASSTSYHKLAFVIGQ</sequence>
<reference evidence="7 8" key="1">
    <citation type="submission" date="2019-12" db="EMBL/GenBank/DDBJ databases">
        <title>Paenibacillus sp. nov. sp. isolated from soil.</title>
        <authorList>
            <person name="Kim J."/>
            <person name="Jeong S.E."/>
            <person name="Jung H.S."/>
            <person name="Jeon C.O."/>
        </authorList>
    </citation>
    <scope>NUCLEOTIDE SEQUENCE [LARGE SCALE GENOMIC DNA]</scope>
    <source>
        <strain evidence="7 8">5J-6</strain>
    </source>
</reference>
<keyword evidence="8" id="KW-1185">Reference proteome</keyword>
<evidence type="ECO:0000256" key="5">
    <source>
        <dbReference type="ARBA" id="ARBA00023049"/>
    </source>
</evidence>
<keyword evidence="2" id="KW-0479">Metal-binding</keyword>
<dbReference type="Pfam" id="PF14464">
    <property type="entry name" value="Prok-JAB"/>
    <property type="match status" value="1"/>
</dbReference>
<dbReference type="CDD" id="cd08070">
    <property type="entry name" value="MPN_like"/>
    <property type="match status" value="1"/>
</dbReference>
<evidence type="ECO:0000313" key="8">
    <source>
        <dbReference type="Proteomes" id="UP000481087"/>
    </source>
</evidence>
<dbReference type="InterPro" id="IPR028090">
    <property type="entry name" value="JAB_dom_prok"/>
</dbReference>
<dbReference type="PANTHER" id="PTHR34858:SF1">
    <property type="entry name" value="CYSO-CYSTEINE PEPTIDASE"/>
    <property type="match status" value="1"/>
</dbReference>
<dbReference type="EMBL" id="WTUZ01000022">
    <property type="protein sequence ID" value="MZQ85218.1"/>
    <property type="molecule type" value="Genomic_DNA"/>
</dbReference>
<gene>
    <name evidence="7" type="ORF">GQF01_24180</name>
</gene>
<evidence type="ECO:0000256" key="1">
    <source>
        <dbReference type="ARBA" id="ARBA00022670"/>
    </source>
</evidence>
<dbReference type="AlphaFoldDB" id="A0A6L8V474"/>
<evidence type="ECO:0000259" key="6">
    <source>
        <dbReference type="PROSITE" id="PS50249"/>
    </source>
</evidence>
<dbReference type="GO" id="GO:0006508">
    <property type="term" value="P:proteolysis"/>
    <property type="evidence" value="ECO:0007669"/>
    <property type="project" value="UniProtKB-KW"/>
</dbReference>
<protein>
    <recommendedName>
        <fullName evidence="6">MPN domain-containing protein</fullName>
    </recommendedName>
</protein>
<keyword evidence="5" id="KW-0482">Metalloprotease</keyword>
<dbReference type="Gene3D" id="3.40.140.10">
    <property type="entry name" value="Cytidine Deaminase, domain 2"/>
    <property type="match status" value="1"/>
</dbReference>
<organism evidence="7 8">
    <name type="scientific">Paenibacillus silvestris</name>
    <dbReference type="NCBI Taxonomy" id="2606219"/>
    <lineage>
        <taxon>Bacteria</taxon>
        <taxon>Bacillati</taxon>
        <taxon>Bacillota</taxon>
        <taxon>Bacilli</taxon>
        <taxon>Bacillales</taxon>
        <taxon>Paenibacillaceae</taxon>
        <taxon>Paenibacillus</taxon>
    </lineage>
</organism>
<evidence type="ECO:0000256" key="4">
    <source>
        <dbReference type="ARBA" id="ARBA00022833"/>
    </source>
</evidence>
<evidence type="ECO:0000256" key="3">
    <source>
        <dbReference type="ARBA" id="ARBA00022801"/>
    </source>
</evidence>
<dbReference type="PROSITE" id="PS50249">
    <property type="entry name" value="MPN"/>
    <property type="match status" value="1"/>
</dbReference>
<dbReference type="RefSeq" id="WP_161409316.1">
    <property type="nucleotide sequence ID" value="NZ_WTUZ01000022.1"/>
</dbReference>
<dbReference type="InterPro" id="IPR051929">
    <property type="entry name" value="VirAsm_ModProt"/>
</dbReference>
<feature type="domain" description="MPN" evidence="6">
    <location>
        <begin position="2"/>
        <end position="138"/>
    </location>
</feature>
<keyword evidence="4" id="KW-0862">Zinc</keyword>
<name>A0A6L8V474_9BACL</name>
<dbReference type="InterPro" id="IPR037518">
    <property type="entry name" value="MPN"/>
</dbReference>
<keyword evidence="1" id="KW-0645">Protease</keyword>
<dbReference type="PANTHER" id="PTHR34858">
    <property type="entry name" value="CYSO-CYSTEINE PEPTIDASE"/>
    <property type="match status" value="1"/>
</dbReference>
<keyword evidence="3" id="KW-0378">Hydrolase</keyword>
<evidence type="ECO:0000256" key="2">
    <source>
        <dbReference type="ARBA" id="ARBA00022723"/>
    </source>
</evidence>
<comment type="caution">
    <text evidence="7">The sequence shown here is derived from an EMBL/GenBank/DDBJ whole genome shotgun (WGS) entry which is preliminary data.</text>
</comment>
<proteinExistence type="predicted"/>